<dbReference type="AlphaFoldDB" id="A0A6A6QHH4"/>
<keyword evidence="2" id="KW-1185">Reference proteome</keyword>
<evidence type="ECO:0000313" key="1">
    <source>
        <dbReference type="EMBL" id="KAF2491450.1"/>
    </source>
</evidence>
<name>A0A6A6QHH4_9PEZI</name>
<dbReference type="EMBL" id="MU004195">
    <property type="protein sequence ID" value="KAF2491450.1"/>
    <property type="molecule type" value="Genomic_DNA"/>
</dbReference>
<protein>
    <submittedName>
        <fullName evidence="1">Uncharacterized protein</fullName>
    </submittedName>
</protein>
<dbReference type="Proteomes" id="UP000799750">
    <property type="component" value="Unassembled WGS sequence"/>
</dbReference>
<proteinExistence type="predicted"/>
<reference evidence="1" key="1">
    <citation type="journal article" date="2020" name="Stud. Mycol.">
        <title>101 Dothideomycetes genomes: a test case for predicting lifestyles and emergence of pathogens.</title>
        <authorList>
            <person name="Haridas S."/>
            <person name="Albert R."/>
            <person name="Binder M."/>
            <person name="Bloem J."/>
            <person name="Labutti K."/>
            <person name="Salamov A."/>
            <person name="Andreopoulos B."/>
            <person name="Baker S."/>
            <person name="Barry K."/>
            <person name="Bills G."/>
            <person name="Bluhm B."/>
            <person name="Cannon C."/>
            <person name="Castanera R."/>
            <person name="Culley D."/>
            <person name="Daum C."/>
            <person name="Ezra D."/>
            <person name="Gonzalez J."/>
            <person name="Henrissat B."/>
            <person name="Kuo A."/>
            <person name="Liang C."/>
            <person name="Lipzen A."/>
            <person name="Lutzoni F."/>
            <person name="Magnuson J."/>
            <person name="Mondo S."/>
            <person name="Nolan M."/>
            <person name="Ohm R."/>
            <person name="Pangilinan J."/>
            <person name="Park H.-J."/>
            <person name="Ramirez L."/>
            <person name="Alfaro M."/>
            <person name="Sun H."/>
            <person name="Tritt A."/>
            <person name="Yoshinaga Y."/>
            <person name="Zwiers L.-H."/>
            <person name="Turgeon B."/>
            <person name="Goodwin S."/>
            <person name="Spatafora J."/>
            <person name="Crous P."/>
            <person name="Grigoriev I."/>
        </authorList>
    </citation>
    <scope>NUCLEOTIDE SEQUENCE</scope>
    <source>
        <strain evidence="1">CBS 269.34</strain>
    </source>
</reference>
<accession>A0A6A6QHH4</accession>
<organism evidence="1 2">
    <name type="scientific">Lophium mytilinum</name>
    <dbReference type="NCBI Taxonomy" id="390894"/>
    <lineage>
        <taxon>Eukaryota</taxon>
        <taxon>Fungi</taxon>
        <taxon>Dikarya</taxon>
        <taxon>Ascomycota</taxon>
        <taxon>Pezizomycotina</taxon>
        <taxon>Dothideomycetes</taxon>
        <taxon>Pleosporomycetidae</taxon>
        <taxon>Mytilinidiales</taxon>
        <taxon>Mytilinidiaceae</taxon>
        <taxon>Lophium</taxon>
    </lineage>
</organism>
<evidence type="ECO:0000313" key="2">
    <source>
        <dbReference type="Proteomes" id="UP000799750"/>
    </source>
</evidence>
<gene>
    <name evidence="1" type="ORF">BU16DRAFT_119464</name>
</gene>
<sequence>MPKFLKRASGVGNARLSPPIFFYSQVLFKHATIVANRTRTDKTMTGFPACCCPPPTVTQALQSLIPQVLSLRSQASDDALPPLSPSSRSTATLILVPSGSDERARLSSRTQLNPV</sequence>